<evidence type="ECO:0000256" key="9">
    <source>
        <dbReference type="RuleBase" id="RU003691"/>
    </source>
</evidence>
<dbReference type="InterPro" id="IPR001100">
    <property type="entry name" value="Pyr_nuc-diS_OxRdtase"/>
</dbReference>
<evidence type="ECO:0000256" key="3">
    <source>
        <dbReference type="ARBA" id="ARBA00022630"/>
    </source>
</evidence>
<dbReference type="InterPro" id="IPR023753">
    <property type="entry name" value="FAD/NAD-binding_dom"/>
</dbReference>
<evidence type="ECO:0000256" key="7">
    <source>
        <dbReference type="ARBA" id="ARBA00023157"/>
    </source>
</evidence>
<feature type="domain" description="Pyridine nucleotide-disulphide oxidoreductase dimerisation" evidence="10">
    <location>
        <begin position="348"/>
        <end position="457"/>
    </location>
</feature>
<dbReference type="InterPro" id="IPR004099">
    <property type="entry name" value="Pyr_nucl-diS_OxRdtase_dimer"/>
</dbReference>
<dbReference type="EMBL" id="BMDG01000008">
    <property type="protein sequence ID" value="GGI09410.1"/>
    <property type="molecule type" value="Genomic_DNA"/>
</dbReference>
<dbReference type="PRINTS" id="PR00368">
    <property type="entry name" value="FADPNR"/>
</dbReference>
<dbReference type="Gene3D" id="3.30.390.30">
    <property type="match status" value="1"/>
</dbReference>
<dbReference type="PROSITE" id="PS00076">
    <property type="entry name" value="PYRIDINE_REDOX_1"/>
    <property type="match status" value="1"/>
</dbReference>
<evidence type="ECO:0000313" key="12">
    <source>
        <dbReference type="EMBL" id="GGI09410.1"/>
    </source>
</evidence>
<evidence type="ECO:0000256" key="6">
    <source>
        <dbReference type="ARBA" id="ARBA00023002"/>
    </source>
</evidence>
<evidence type="ECO:0000256" key="5">
    <source>
        <dbReference type="ARBA" id="ARBA00022857"/>
    </source>
</evidence>
<comment type="similarity">
    <text evidence="2 9">Belongs to the class-I pyridine nucleotide-disulfide oxidoreductase family.</text>
</comment>
<evidence type="ECO:0000259" key="11">
    <source>
        <dbReference type="Pfam" id="PF07992"/>
    </source>
</evidence>
<evidence type="ECO:0000256" key="2">
    <source>
        <dbReference type="ARBA" id="ARBA00007532"/>
    </source>
</evidence>
<dbReference type="Pfam" id="PF02852">
    <property type="entry name" value="Pyr_redox_dim"/>
    <property type="match status" value="1"/>
</dbReference>
<evidence type="ECO:0000259" key="10">
    <source>
        <dbReference type="Pfam" id="PF02852"/>
    </source>
</evidence>
<feature type="domain" description="FAD/NAD(P)-binding" evidence="11">
    <location>
        <begin position="9"/>
        <end position="323"/>
    </location>
</feature>
<dbReference type="InterPro" id="IPR036188">
    <property type="entry name" value="FAD/NAD-bd_sf"/>
</dbReference>
<sequence>MQRPTIDADLAVVGFGKGGKTLAAAMAGRGARVVMIEQSDQMYGGTCINIGCVPTKSLIYQGEHVDPHTAGEESFRLAAATTRSLTSLMRGKNFAMIDSLDAATVVTGQATFTGPHSLVVRAGDDELEVTATTIVVGTGAEPVLPPIPGLRESNHVVTSTGLLGRTERPRELVVLGGGYVAVELAAMHAAFGARVTLLTRGPRILRHEDDDVATAAAGILADAGVAIRTDVTIDSVADTTTDDGPCARVTYRTADGTTDTVDGDTVLAALGRRPVTDGLGLEAAGVRTDARGAVVVDEHLRTSAEHVFAVGDVNGGPQFTYVSLDDYRIVLDQLVGEGRRSTADRRAVPQAIFMTPPLARVGMTEAEARETGRPLRVAVRRVADMATVPRAKIADPRGLMKAVVDAETDEVLGVTMLSHDAHETINTVALAMRHGVTATRLRDEIYTHPSMTEALNDLFANLA</sequence>
<name>A0ABQ2B8I8_9MICO</name>
<keyword evidence="3 9" id="KW-0285">Flavoprotein</keyword>
<accession>A0ABQ2B8I8</accession>
<dbReference type="InterPro" id="IPR016156">
    <property type="entry name" value="FAD/NAD-linked_Rdtase_dimer_sf"/>
</dbReference>
<dbReference type="RefSeq" id="WP_188524134.1">
    <property type="nucleotide sequence ID" value="NZ_BMDG01000008.1"/>
</dbReference>
<keyword evidence="7" id="KW-1015">Disulfide bond</keyword>
<keyword evidence="8 9" id="KW-0676">Redox-active center</keyword>
<dbReference type="PANTHER" id="PTHR43014">
    <property type="entry name" value="MERCURIC REDUCTASE"/>
    <property type="match status" value="1"/>
</dbReference>
<proteinExistence type="inferred from homology"/>
<dbReference type="Gene3D" id="3.50.50.60">
    <property type="entry name" value="FAD/NAD(P)-binding domain"/>
    <property type="match status" value="2"/>
</dbReference>
<keyword evidence="6 9" id="KW-0560">Oxidoreductase</keyword>
<evidence type="ECO:0000256" key="8">
    <source>
        <dbReference type="ARBA" id="ARBA00023284"/>
    </source>
</evidence>
<dbReference type="InterPro" id="IPR012999">
    <property type="entry name" value="Pyr_OxRdtase_I_AS"/>
</dbReference>
<dbReference type="SUPFAM" id="SSF55424">
    <property type="entry name" value="FAD/NAD-linked reductases, dimerisation (C-terminal) domain"/>
    <property type="match status" value="1"/>
</dbReference>
<dbReference type="PRINTS" id="PR00411">
    <property type="entry name" value="PNDRDTASEI"/>
</dbReference>
<keyword evidence="13" id="KW-1185">Reference proteome</keyword>
<keyword evidence="5" id="KW-0521">NADP</keyword>
<reference evidence="13" key="1">
    <citation type="journal article" date="2019" name="Int. J. Syst. Evol. Microbiol.">
        <title>The Global Catalogue of Microorganisms (GCM) 10K type strain sequencing project: providing services to taxonomists for standard genome sequencing and annotation.</title>
        <authorList>
            <consortium name="The Broad Institute Genomics Platform"/>
            <consortium name="The Broad Institute Genome Sequencing Center for Infectious Disease"/>
            <person name="Wu L."/>
            <person name="Ma J."/>
        </authorList>
    </citation>
    <scope>NUCLEOTIDE SEQUENCE [LARGE SCALE GENOMIC DNA]</scope>
    <source>
        <strain evidence="13">CCM 8653</strain>
    </source>
</reference>
<comment type="caution">
    <text evidence="12">The sequence shown here is derived from an EMBL/GenBank/DDBJ whole genome shotgun (WGS) entry which is preliminary data.</text>
</comment>
<comment type="cofactor">
    <cofactor evidence="1">
        <name>FAD</name>
        <dbReference type="ChEBI" id="CHEBI:57692"/>
    </cofactor>
</comment>
<protein>
    <submittedName>
        <fullName evidence="12">Pyridine nucleotide-disulfide oxidoreductase</fullName>
    </submittedName>
</protein>
<dbReference type="PIRSF" id="PIRSF000350">
    <property type="entry name" value="Mercury_reductase_MerA"/>
    <property type="match status" value="1"/>
</dbReference>
<dbReference type="SUPFAM" id="SSF51905">
    <property type="entry name" value="FAD/NAD(P)-binding domain"/>
    <property type="match status" value="1"/>
</dbReference>
<gene>
    <name evidence="12" type="ORF">GCM10007368_26040</name>
</gene>
<keyword evidence="4 9" id="KW-0274">FAD</keyword>
<dbReference type="Pfam" id="PF07992">
    <property type="entry name" value="Pyr_redox_2"/>
    <property type="match status" value="1"/>
</dbReference>
<dbReference type="PANTHER" id="PTHR43014:SF4">
    <property type="entry name" value="PYRIDINE NUCLEOTIDE-DISULFIDE OXIDOREDUCTASE RCLA-RELATED"/>
    <property type="match status" value="1"/>
</dbReference>
<organism evidence="12 13">
    <name type="scientific">Isoptericola cucumis</name>
    <dbReference type="NCBI Taxonomy" id="1776856"/>
    <lineage>
        <taxon>Bacteria</taxon>
        <taxon>Bacillati</taxon>
        <taxon>Actinomycetota</taxon>
        <taxon>Actinomycetes</taxon>
        <taxon>Micrococcales</taxon>
        <taxon>Promicromonosporaceae</taxon>
        <taxon>Isoptericola</taxon>
    </lineage>
</organism>
<evidence type="ECO:0000313" key="13">
    <source>
        <dbReference type="Proteomes" id="UP000632535"/>
    </source>
</evidence>
<evidence type="ECO:0000256" key="4">
    <source>
        <dbReference type="ARBA" id="ARBA00022827"/>
    </source>
</evidence>
<evidence type="ECO:0000256" key="1">
    <source>
        <dbReference type="ARBA" id="ARBA00001974"/>
    </source>
</evidence>
<dbReference type="Proteomes" id="UP000632535">
    <property type="component" value="Unassembled WGS sequence"/>
</dbReference>